<evidence type="ECO:0000313" key="2">
    <source>
        <dbReference type="EMBL" id="MER5170588.1"/>
    </source>
</evidence>
<name>A0ABV1SCE8_9RHOB</name>
<comment type="caution">
    <text evidence="2">The sequence shown here is derived from an EMBL/GenBank/DDBJ whole genome shotgun (WGS) entry which is preliminary data.</text>
</comment>
<protein>
    <recommendedName>
        <fullName evidence="4">Dihydrodipicolinate reductase</fullName>
    </recommendedName>
</protein>
<proteinExistence type="predicted"/>
<dbReference type="RefSeq" id="WP_339112093.1">
    <property type="nucleotide sequence ID" value="NZ_JAYWLC010000001.1"/>
</dbReference>
<dbReference type="EMBL" id="JAYWLC010000001">
    <property type="protein sequence ID" value="MER5170588.1"/>
    <property type="molecule type" value="Genomic_DNA"/>
</dbReference>
<evidence type="ECO:0000256" key="1">
    <source>
        <dbReference type="SAM" id="SignalP"/>
    </source>
</evidence>
<accession>A0ABV1SCE8</accession>
<keyword evidence="3" id="KW-1185">Reference proteome</keyword>
<feature type="chain" id="PRO_5046160765" description="Dihydrodipicolinate reductase" evidence="1">
    <location>
        <begin position="23"/>
        <end position="139"/>
    </location>
</feature>
<dbReference type="Proteomes" id="UP001438953">
    <property type="component" value="Unassembled WGS sequence"/>
</dbReference>
<sequence length="139" mass="15078">MRPHATLTLALMVALTGHMTLAQDAETPLDAAGFEARTTGKTITYSAGGLPYGIEQYLPGRKVLWAFTQSECKTGTWAQEGDEICFDYQDENGKQCWHFFDTKDGLKAQFMGDGGASEPLISLQESETPLNCPGPDIGV</sequence>
<evidence type="ECO:0008006" key="4">
    <source>
        <dbReference type="Google" id="ProtNLM"/>
    </source>
</evidence>
<gene>
    <name evidence="2" type="ORF">VSX56_02275</name>
</gene>
<feature type="signal peptide" evidence="1">
    <location>
        <begin position="1"/>
        <end position="22"/>
    </location>
</feature>
<evidence type="ECO:0000313" key="3">
    <source>
        <dbReference type="Proteomes" id="UP001438953"/>
    </source>
</evidence>
<reference evidence="2 3" key="1">
    <citation type="submission" date="2024-06" db="EMBL/GenBank/DDBJ databases">
        <title>Thioclava kandeliae sp. nov. from a rhizosphere soil sample of Kandelia candel in a mangrove.</title>
        <authorList>
            <person name="Mu T."/>
        </authorList>
    </citation>
    <scope>NUCLEOTIDE SEQUENCE [LARGE SCALE GENOMIC DNA]</scope>
    <source>
        <strain evidence="2 3">CPCC 100088</strain>
    </source>
</reference>
<keyword evidence="1" id="KW-0732">Signal</keyword>
<organism evidence="2 3">
    <name type="scientific">Thioclava kandeliae</name>
    <dbReference type="NCBI Taxonomy" id="3070818"/>
    <lineage>
        <taxon>Bacteria</taxon>
        <taxon>Pseudomonadati</taxon>
        <taxon>Pseudomonadota</taxon>
        <taxon>Alphaproteobacteria</taxon>
        <taxon>Rhodobacterales</taxon>
        <taxon>Paracoccaceae</taxon>
        <taxon>Thioclava</taxon>
    </lineage>
</organism>